<evidence type="ECO:0000256" key="3">
    <source>
        <dbReference type="ARBA" id="ARBA00022748"/>
    </source>
</evidence>
<gene>
    <name evidence="9" type="primary">ccsA</name>
    <name evidence="9" type="ORF">Bravens_01589</name>
</gene>
<proteinExistence type="predicted"/>
<feature type="compositionally biased region" description="Low complexity" evidence="6">
    <location>
        <begin position="45"/>
        <end position="60"/>
    </location>
</feature>
<feature type="transmembrane region" description="Helical" evidence="7">
    <location>
        <begin position="279"/>
        <end position="302"/>
    </location>
</feature>
<feature type="domain" description="Cytochrome c assembly protein" evidence="8">
    <location>
        <begin position="158"/>
        <end position="369"/>
    </location>
</feature>
<dbReference type="PATRIC" id="fig|479117.4.peg.1576"/>
<feature type="transmembrane region" description="Helical" evidence="7">
    <location>
        <begin position="314"/>
        <end position="331"/>
    </location>
</feature>
<dbReference type="Proteomes" id="UP000243589">
    <property type="component" value="Unassembled WGS sequence"/>
</dbReference>
<dbReference type="PANTHER" id="PTHR30071">
    <property type="entry name" value="HEME EXPORTER PROTEIN C"/>
    <property type="match status" value="1"/>
</dbReference>
<dbReference type="InterPro" id="IPR017562">
    <property type="entry name" value="Cyt_c_biogenesis_CcsA"/>
</dbReference>
<accession>A0A150HA32</accession>
<reference evidence="9 10" key="1">
    <citation type="submission" date="2016-01" db="EMBL/GenBank/DDBJ databases">
        <title>Use of Whole Genome Sequencing to ascertain that Brevibacterium massiliense (Roux, Raoult 2009) is a later heterotypic synonym of Brevibacterium ravenspurgense (Mages 2008).</title>
        <authorList>
            <person name="Bernier A.-M."/>
            <person name="Burdz T."/>
            <person name="Huynh C."/>
            <person name="Pachecho A.L."/>
            <person name="Wiebe D."/>
            <person name="Bonner C."/>
            <person name="Bernard K."/>
        </authorList>
    </citation>
    <scope>NUCLEOTIDE SEQUENCE [LARGE SCALE GENOMIC DNA]</scope>
    <source>
        <strain evidence="9 10">CCUG56047</strain>
    </source>
</reference>
<evidence type="ECO:0000256" key="4">
    <source>
        <dbReference type="ARBA" id="ARBA00022989"/>
    </source>
</evidence>
<dbReference type="PANTHER" id="PTHR30071:SF1">
    <property type="entry name" value="CYTOCHROME B_B6 PROTEIN-RELATED"/>
    <property type="match status" value="1"/>
</dbReference>
<feature type="transmembrane region" description="Helical" evidence="7">
    <location>
        <begin position="343"/>
        <end position="365"/>
    </location>
</feature>
<evidence type="ECO:0000313" key="10">
    <source>
        <dbReference type="Proteomes" id="UP000243589"/>
    </source>
</evidence>
<dbReference type="GO" id="GO:0005886">
    <property type="term" value="C:plasma membrane"/>
    <property type="evidence" value="ECO:0007669"/>
    <property type="project" value="TreeGrafter"/>
</dbReference>
<dbReference type="InterPro" id="IPR045062">
    <property type="entry name" value="Cyt_c_biogenesis_CcsA/CcmC"/>
</dbReference>
<sequence>MEVNVTLASWSMLLIYSAGAVYALAFIAYAFDLFGGKKKRTGKAAGSAGSSAGAAKGSVKGAKRTARTRTSAEVGSADEGGAVGTLVQENLDGPADRVYSNRVDDAGDGSGHGDGSAADAKRRVFANVGTSLTVLALLLHIASIVTRGISVMRAPWGNMMEYALIASAVAGVVYVVTLRYKDVRYLGTFVTGFLLVSIGLATTVFYTPAAPLVPALQSYWILIHVPIAILSTGLLTVSAALATVQLLQGAREKRVAAGRDAGWLSFLERMPRAASIEAVSYRLAAVGFITWTFTLIAGAIWAEVAWGRYWGWDAKEIWTFVIWVVYAAYLHSRATRGLRLTTIAWLNLIGFITIIFNFTVVNVYFNGLHSYSGL</sequence>
<name>A0A150HA32_9MICO</name>
<keyword evidence="2 7" id="KW-0812">Transmembrane</keyword>
<dbReference type="NCBIfam" id="TIGR03144">
    <property type="entry name" value="cytochr_II_ccsB"/>
    <property type="match status" value="1"/>
</dbReference>
<keyword evidence="10" id="KW-1185">Reference proteome</keyword>
<dbReference type="GO" id="GO:0017004">
    <property type="term" value="P:cytochrome complex assembly"/>
    <property type="evidence" value="ECO:0007669"/>
    <property type="project" value="UniProtKB-KW"/>
</dbReference>
<feature type="region of interest" description="Disordered" evidence="6">
    <location>
        <begin position="45"/>
        <end position="77"/>
    </location>
</feature>
<evidence type="ECO:0000256" key="7">
    <source>
        <dbReference type="SAM" id="Phobius"/>
    </source>
</evidence>
<evidence type="ECO:0000256" key="6">
    <source>
        <dbReference type="SAM" id="MobiDB-lite"/>
    </source>
</evidence>
<feature type="transmembrane region" description="Helical" evidence="7">
    <location>
        <begin position="185"/>
        <end position="207"/>
    </location>
</feature>
<dbReference type="Pfam" id="PF01578">
    <property type="entry name" value="Cytochrom_C_asm"/>
    <property type="match status" value="1"/>
</dbReference>
<feature type="transmembrane region" description="Helical" evidence="7">
    <location>
        <begin position="124"/>
        <end position="142"/>
    </location>
</feature>
<dbReference type="EMBL" id="LQQC01000010">
    <property type="protein sequence ID" value="KXZ58540.1"/>
    <property type="molecule type" value="Genomic_DNA"/>
</dbReference>
<feature type="transmembrane region" description="Helical" evidence="7">
    <location>
        <begin position="12"/>
        <end position="31"/>
    </location>
</feature>
<keyword evidence="5 7" id="KW-0472">Membrane</keyword>
<organism evidence="9 10">
    <name type="scientific">Brevibacterium ravenspurgense</name>
    <dbReference type="NCBI Taxonomy" id="479117"/>
    <lineage>
        <taxon>Bacteria</taxon>
        <taxon>Bacillati</taxon>
        <taxon>Actinomycetota</taxon>
        <taxon>Actinomycetes</taxon>
        <taxon>Micrococcales</taxon>
        <taxon>Brevibacteriaceae</taxon>
        <taxon>Brevibacterium</taxon>
    </lineage>
</organism>
<comment type="caution">
    <text evidence="9">The sequence shown here is derived from an EMBL/GenBank/DDBJ whole genome shotgun (WGS) entry which is preliminary data.</text>
</comment>
<comment type="subcellular location">
    <subcellularLocation>
        <location evidence="1">Membrane</location>
        <topology evidence="1">Multi-pass membrane protein</topology>
    </subcellularLocation>
</comment>
<evidence type="ECO:0000313" key="9">
    <source>
        <dbReference type="EMBL" id="KXZ58540.1"/>
    </source>
</evidence>
<feature type="transmembrane region" description="Helical" evidence="7">
    <location>
        <begin position="219"/>
        <end position="244"/>
    </location>
</feature>
<keyword evidence="3" id="KW-0201">Cytochrome c-type biogenesis</keyword>
<evidence type="ECO:0000259" key="8">
    <source>
        <dbReference type="Pfam" id="PF01578"/>
    </source>
</evidence>
<dbReference type="RefSeq" id="WP_062022088.1">
    <property type="nucleotide sequence ID" value="NZ_LQQC01000010.1"/>
</dbReference>
<keyword evidence="4 7" id="KW-1133">Transmembrane helix</keyword>
<protein>
    <submittedName>
        <fullName evidence="9">Cytochrome c biogenesis protein CcsA</fullName>
    </submittedName>
</protein>
<dbReference type="InterPro" id="IPR002541">
    <property type="entry name" value="Cyt_c_assembly"/>
</dbReference>
<evidence type="ECO:0000256" key="1">
    <source>
        <dbReference type="ARBA" id="ARBA00004141"/>
    </source>
</evidence>
<feature type="transmembrane region" description="Helical" evidence="7">
    <location>
        <begin position="162"/>
        <end position="178"/>
    </location>
</feature>
<dbReference type="AlphaFoldDB" id="A0A150HA32"/>
<dbReference type="GO" id="GO:0020037">
    <property type="term" value="F:heme binding"/>
    <property type="evidence" value="ECO:0007669"/>
    <property type="project" value="InterPro"/>
</dbReference>
<evidence type="ECO:0000256" key="5">
    <source>
        <dbReference type="ARBA" id="ARBA00023136"/>
    </source>
</evidence>
<evidence type="ECO:0000256" key="2">
    <source>
        <dbReference type="ARBA" id="ARBA00022692"/>
    </source>
</evidence>